<dbReference type="RefSeq" id="WP_243479450.1">
    <property type="nucleotide sequence ID" value="NZ_CP063982.1"/>
</dbReference>
<dbReference type="SMART" id="SM00100">
    <property type="entry name" value="cNMP"/>
    <property type="match status" value="1"/>
</dbReference>
<feature type="domain" description="HTH crp-type" evidence="5">
    <location>
        <begin position="150"/>
        <end position="216"/>
    </location>
</feature>
<dbReference type="Pfam" id="PF00027">
    <property type="entry name" value="cNMP_binding"/>
    <property type="match status" value="1"/>
</dbReference>
<feature type="domain" description="Cyclic nucleotide-binding" evidence="4">
    <location>
        <begin position="16"/>
        <end position="136"/>
    </location>
</feature>
<evidence type="ECO:0000313" key="7">
    <source>
        <dbReference type="Proteomes" id="UP000831607"/>
    </source>
</evidence>
<protein>
    <submittedName>
        <fullName evidence="6">Crp/Fnr family transcriptional regulator</fullName>
    </submittedName>
</protein>
<dbReference type="Proteomes" id="UP000831607">
    <property type="component" value="Chromosome"/>
</dbReference>
<dbReference type="InterPro" id="IPR014710">
    <property type="entry name" value="RmlC-like_jellyroll"/>
</dbReference>
<proteinExistence type="predicted"/>
<evidence type="ECO:0000259" key="4">
    <source>
        <dbReference type="PROSITE" id="PS50042"/>
    </source>
</evidence>
<keyword evidence="7" id="KW-1185">Reference proteome</keyword>
<dbReference type="SUPFAM" id="SSF51206">
    <property type="entry name" value="cAMP-binding domain-like"/>
    <property type="match status" value="1"/>
</dbReference>
<dbReference type="PANTHER" id="PTHR24567:SF74">
    <property type="entry name" value="HTH-TYPE TRANSCRIPTIONAL REGULATOR ARCR"/>
    <property type="match status" value="1"/>
</dbReference>
<dbReference type="SUPFAM" id="SSF46785">
    <property type="entry name" value="Winged helix' DNA-binding domain"/>
    <property type="match status" value="1"/>
</dbReference>
<dbReference type="InterPro" id="IPR036390">
    <property type="entry name" value="WH_DNA-bd_sf"/>
</dbReference>
<evidence type="ECO:0000256" key="1">
    <source>
        <dbReference type="ARBA" id="ARBA00023015"/>
    </source>
</evidence>
<dbReference type="SMART" id="SM00419">
    <property type="entry name" value="HTH_CRP"/>
    <property type="match status" value="1"/>
</dbReference>
<keyword evidence="1" id="KW-0805">Transcription regulation</keyword>
<dbReference type="CDD" id="cd00038">
    <property type="entry name" value="CAP_ED"/>
    <property type="match status" value="1"/>
</dbReference>
<organism evidence="6 7">
    <name type="scientific">Orrella daihaiensis</name>
    <dbReference type="NCBI Taxonomy" id="2782176"/>
    <lineage>
        <taxon>Bacteria</taxon>
        <taxon>Pseudomonadati</taxon>
        <taxon>Pseudomonadota</taxon>
        <taxon>Betaproteobacteria</taxon>
        <taxon>Burkholderiales</taxon>
        <taxon>Alcaligenaceae</taxon>
        <taxon>Orrella</taxon>
    </lineage>
</organism>
<keyword evidence="2" id="KW-0238">DNA-binding</keyword>
<evidence type="ECO:0000256" key="3">
    <source>
        <dbReference type="ARBA" id="ARBA00023163"/>
    </source>
</evidence>
<sequence length="223" mass="24683">MNMPKDVQHKLATHPLFDGMGRSQQNWLFTVGESISLAKHEYLFRRGEQSGRLYVLLSGHIKLSIPAERGQEKVLEFLSPGDVFGESALLTNHLAITDAQALGPSELLAFQGKDVMVAVTRVPSFAQQILTNLSQRVETLFRDMESTSLLSAAQRVAEYLLRQPRVGNQAKLPFHKRAIASKLGLQPETFSRSLQQLAADGLISVRGARVVIHDADKLQAMLV</sequence>
<dbReference type="PROSITE" id="PS50042">
    <property type="entry name" value="CNMP_BINDING_3"/>
    <property type="match status" value="1"/>
</dbReference>
<dbReference type="PANTHER" id="PTHR24567">
    <property type="entry name" value="CRP FAMILY TRANSCRIPTIONAL REGULATORY PROTEIN"/>
    <property type="match status" value="1"/>
</dbReference>
<dbReference type="InterPro" id="IPR050397">
    <property type="entry name" value="Env_Response_Regulators"/>
</dbReference>
<dbReference type="InterPro" id="IPR000595">
    <property type="entry name" value="cNMP-bd_dom"/>
</dbReference>
<name>A0ABY4APQ9_9BURK</name>
<dbReference type="Gene3D" id="1.10.10.10">
    <property type="entry name" value="Winged helix-like DNA-binding domain superfamily/Winged helix DNA-binding domain"/>
    <property type="match status" value="1"/>
</dbReference>
<dbReference type="PROSITE" id="PS51063">
    <property type="entry name" value="HTH_CRP_2"/>
    <property type="match status" value="1"/>
</dbReference>
<dbReference type="Gene3D" id="2.60.120.10">
    <property type="entry name" value="Jelly Rolls"/>
    <property type="match status" value="1"/>
</dbReference>
<reference evidence="6 7" key="1">
    <citation type="submission" date="2020-11" db="EMBL/GenBank/DDBJ databases">
        <title>Algicoccus daihaiensis sp.nov., isolated from Daihai Lake in Inner Mongolia.</title>
        <authorList>
            <person name="Kai J."/>
        </authorList>
    </citation>
    <scope>NUCLEOTIDE SEQUENCE [LARGE SCALE GENOMIC DNA]</scope>
    <source>
        <strain evidence="7">f23</strain>
    </source>
</reference>
<dbReference type="Pfam" id="PF13545">
    <property type="entry name" value="HTH_Crp_2"/>
    <property type="match status" value="1"/>
</dbReference>
<keyword evidence="3" id="KW-0804">Transcription</keyword>
<evidence type="ECO:0000313" key="6">
    <source>
        <dbReference type="EMBL" id="UOD51022.1"/>
    </source>
</evidence>
<dbReference type="InterPro" id="IPR012318">
    <property type="entry name" value="HTH_CRP"/>
</dbReference>
<evidence type="ECO:0000259" key="5">
    <source>
        <dbReference type="PROSITE" id="PS51063"/>
    </source>
</evidence>
<dbReference type="InterPro" id="IPR018490">
    <property type="entry name" value="cNMP-bd_dom_sf"/>
</dbReference>
<evidence type="ECO:0000256" key="2">
    <source>
        <dbReference type="ARBA" id="ARBA00023125"/>
    </source>
</evidence>
<gene>
    <name evidence="6" type="ORF">DHf2319_03700</name>
</gene>
<accession>A0ABY4APQ9</accession>
<dbReference type="InterPro" id="IPR036388">
    <property type="entry name" value="WH-like_DNA-bd_sf"/>
</dbReference>
<dbReference type="EMBL" id="CP063982">
    <property type="protein sequence ID" value="UOD51022.1"/>
    <property type="molecule type" value="Genomic_DNA"/>
</dbReference>